<dbReference type="SUPFAM" id="SSF47954">
    <property type="entry name" value="Cyclin-like"/>
    <property type="match status" value="2"/>
</dbReference>
<organism evidence="4 5">
    <name type="scientific">Helobdella robusta</name>
    <name type="common">Californian leech</name>
    <dbReference type="NCBI Taxonomy" id="6412"/>
    <lineage>
        <taxon>Eukaryota</taxon>
        <taxon>Metazoa</taxon>
        <taxon>Spiralia</taxon>
        <taxon>Lophotrochozoa</taxon>
        <taxon>Annelida</taxon>
        <taxon>Clitellata</taxon>
        <taxon>Hirudinea</taxon>
        <taxon>Rhynchobdellida</taxon>
        <taxon>Glossiphoniidae</taxon>
        <taxon>Helobdella</taxon>
    </lineage>
</organism>
<dbReference type="InterPro" id="IPR048053">
    <property type="entry name" value="Cyclin-Q_second_cyclin_box"/>
</dbReference>
<dbReference type="eggNOG" id="KOG0834">
    <property type="taxonomic scope" value="Eukaryota"/>
</dbReference>
<reference evidence="3 5" key="2">
    <citation type="journal article" date="2013" name="Nature">
        <title>Insights into bilaterian evolution from three spiralian genomes.</title>
        <authorList>
            <person name="Simakov O."/>
            <person name="Marletaz F."/>
            <person name="Cho S.J."/>
            <person name="Edsinger-Gonzales E."/>
            <person name="Havlak P."/>
            <person name="Hellsten U."/>
            <person name="Kuo D.H."/>
            <person name="Larsson T."/>
            <person name="Lv J."/>
            <person name="Arendt D."/>
            <person name="Savage R."/>
            <person name="Osoegawa K."/>
            <person name="de Jong P."/>
            <person name="Grimwood J."/>
            <person name="Chapman J.A."/>
            <person name="Shapiro H."/>
            <person name="Aerts A."/>
            <person name="Otillar R.P."/>
            <person name="Terry A.Y."/>
            <person name="Boore J.L."/>
            <person name="Grigoriev I.V."/>
            <person name="Lindberg D.R."/>
            <person name="Seaver E.C."/>
            <person name="Weisblat D.A."/>
            <person name="Putnam N.H."/>
            <person name="Rokhsar D.S."/>
        </authorList>
    </citation>
    <scope>NUCLEOTIDE SEQUENCE</scope>
</reference>
<dbReference type="OMA" id="LKHITIC"/>
<dbReference type="Proteomes" id="UP000015101">
    <property type="component" value="Unassembled WGS sequence"/>
</dbReference>
<dbReference type="InterPro" id="IPR043198">
    <property type="entry name" value="Cyclin/Ssn8"/>
</dbReference>
<dbReference type="InterPro" id="IPR048055">
    <property type="entry name" value="Cyclin-Q_first_cyclin_box"/>
</dbReference>
<dbReference type="CDD" id="cd20535">
    <property type="entry name" value="CYCLIN_CCNM_CCNQ_rpt2"/>
    <property type="match status" value="1"/>
</dbReference>
<dbReference type="PIRSF" id="PIRSF028758">
    <property type="entry name" value="Cyclin, C/H/G types"/>
    <property type="match status" value="1"/>
</dbReference>
<dbReference type="RefSeq" id="XP_009012266.1">
    <property type="nucleotide sequence ID" value="XM_009014018.1"/>
</dbReference>
<dbReference type="GO" id="GO:0005634">
    <property type="term" value="C:nucleus"/>
    <property type="evidence" value="ECO:0000318"/>
    <property type="project" value="GO_Central"/>
</dbReference>
<dbReference type="HOGENOM" id="CLU_022000_2_0_1"/>
<evidence type="ECO:0000313" key="3">
    <source>
        <dbReference type="EMBL" id="ESO09642.1"/>
    </source>
</evidence>
<dbReference type="GO" id="GO:0006357">
    <property type="term" value="P:regulation of transcription by RNA polymerase II"/>
    <property type="evidence" value="ECO:0007669"/>
    <property type="project" value="InterPro"/>
</dbReference>
<evidence type="ECO:0000313" key="5">
    <source>
        <dbReference type="Proteomes" id="UP000015101"/>
    </source>
</evidence>
<accession>T1G8D7</accession>
<dbReference type="AlphaFoldDB" id="T1G8D7"/>
<gene>
    <name evidence="4" type="primary">20217334</name>
    <name evidence="3" type="ORF">HELRODRAFT_92276</name>
</gene>
<keyword evidence="1" id="KW-0195">Cyclin</keyword>
<dbReference type="InterPro" id="IPR036915">
    <property type="entry name" value="Cyclin-like_sf"/>
</dbReference>
<sequence>SGTKLRMSSVALATSVTLFHRFNSSHDTKDIDVETVAATLLYLSGKIEEESLRLRDVINVSHRILNPKDQLLEVDSKYFSLKDSLIQTELYLLRALKFNVSVDHPHKYLVHYLKGLYDWLDKSTTSTVPIAHFCWALLMDSYHSEKISLAYKPNIVALSIIYTVLRVFNVNVPYNDQAETQWWEAFCNGVTLKELKEVGLELMNIYDVETKVPIVID</sequence>
<reference evidence="4" key="3">
    <citation type="submission" date="2015-06" db="UniProtKB">
        <authorList>
            <consortium name="EnsemblMetazoa"/>
        </authorList>
    </citation>
    <scope>IDENTIFICATION</scope>
</reference>
<evidence type="ECO:0000313" key="4">
    <source>
        <dbReference type="EnsemblMetazoa" id="HelroP92276"/>
    </source>
</evidence>
<protein>
    <recommendedName>
        <fullName evidence="2">Cyclin N-terminal domain-containing protein</fullName>
    </recommendedName>
</protein>
<dbReference type="GeneID" id="20217334"/>
<evidence type="ECO:0000256" key="1">
    <source>
        <dbReference type="ARBA" id="ARBA00023127"/>
    </source>
</evidence>
<dbReference type="EMBL" id="KB095946">
    <property type="protein sequence ID" value="ESO09642.1"/>
    <property type="molecule type" value="Genomic_DNA"/>
</dbReference>
<feature type="domain" description="Cyclin N-terminal" evidence="2">
    <location>
        <begin position="4"/>
        <end position="100"/>
    </location>
</feature>
<name>T1G8D7_HELRO</name>
<dbReference type="CTD" id="20217334"/>
<reference evidence="5" key="1">
    <citation type="submission" date="2012-12" db="EMBL/GenBank/DDBJ databases">
        <authorList>
            <person name="Hellsten U."/>
            <person name="Grimwood J."/>
            <person name="Chapman J.A."/>
            <person name="Shapiro H."/>
            <person name="Aerts A."/>
            <person name="Otillar R.P."/>
            <person name="Terry A.Y."/>
            <person name="Boore J.L."/>
            <person name="Simakov O."/>
            <person name="Marletaz F."/>
            <person name="Cho S.-J."/>
            <person name="Edsinger-Gonzales E."/>
            <person name="Havlak P."/>
            <person name="Kuo D.-H."/>
            <person name="Larsson T."/>
            <person name="Lv J."/>
            <person name="Arendt D."/>
            <person name="Savage R."/>
            <person name="Osoegawa K."/>
            <person name="de Jong P."/>
            <person name="Lindberg D.R."/>
            <person name="Seaver E.C."/>
            <person name="Weisblat D.A."/>
            <person name="Putnam N.H."/>
            <person name="Grigoriev I.V."/>
            <person name="Rokhsar D.S."/>
        </authorList>
    </citation>
    <scope>NUCLEOTIDE SEQUENCE</scope>
</reference>
<dbReference type="EnsemblMetazoa" id="HelroT92276">
    <property type="protein sequence ID" value="HelroP92276"/>
    <property type="gene ID" value="HelroG92276"/>
</dbReference>
<proteinExistence type="predicted"/>
<dbReference type="GO" id="GO:0016538">
    <property type="term" value="F:cyclin-dependent protein serine/threonine kinase regulator activity"/>
    <property type="evidence" value="ECO:0000318"/>
    <property type="project" value="GO_Central"/>
</dbReference>
<dbReference type="InterPro" id="IPR006671">
    <property type="entry name" value="Cyclin_N"/>
</dbReference>
<evidence type="ECO:0000259" key="2">
    <source>
        <dbReference type="Pfam" id="PF00134"/>
    </source>
</evidence>
<dbReference type="KEGG" id="hro:HELRODRAFT_92276"/>
<dbReference type="PANTHER" id="PTHR10026">
    <property type="entry name" value="CYCLIN"/>
    <property type="match status" value="1"/>
</dbReference>
<dbReference type="OrthoDB" id="79090at2759"/>
<keyword evidence="5" id="KW-1185">Reference proteome</keyword>
<dbReference type="Pfam" id="PF00134">
    <property type="entry name" value="Cyclin_N"/>
    <property type="match status" value="1"/>
</dbReference>
<dbReference type="STRING" id="6412.T1G8D7"/>
<dbReference type="Gene3D" id="1.10.472.10">
    <property type="entry name" value="Cyclin-like"/>
    <property type="match status" value="2"/>
</dbReference>
<dbReference type="FunFam" id="1.10.472.10:FF:000481">
    <property type="entry name" value="Cyclin, putative"/>
    <property type="match status" value="1"/>
</dbReference>
<dbReference type="CDD" id="cd20534">
    <property type="entry name" value="CYCLIN_CCNM_CCNQ_rpt1"/>
    <property type="match status" value="1"/>
</dbReference>
<dbReference type="FunCoup" id="T1G8D7">
    <property type="interactions" value="643"/>
</dbReference>
<dbReference type="InParanoid" id="T1G8D7"/>
<dbReference type="EMBL" id="AMQM01009102">
    <property type="status" value="NOT_ANNOTATED_CDS"/>
    <property type="molecule type" value="Genomic_DNA"/>
</dbReference>